<dbReference type="AlphaFoldDB" id="A0A1X6NK66"/>
<keyword evidence="4 6" id="KW-0472">Membrane</keyword>
<dbReference type="GO" id="GO:0015086">
    <property type="term" value="F:cadmium ion transmembrane transporter activity"/>
    <property type="evidence" value="ECO:0007669"/>
    <property type="project" value="TreeGrafter"/>
</dbReference>
<reference evidence="7 8" key="1">
    <citation type="submission" date="2017-03" db="EMBL/GenBank/DDBJ databases">
        <title>WGS assembly of Porphyra umbilicalis.</title>
        <authorList>
            <person name="Brawley S.H."/>
            <person name="Blouin N.A."/>
            <person name="Ficko-Blean E."/>
            <person name="Wheeler G.L."/>
            <person name="Lohr M."/>
            <person name="Goodson H.V."/>
            <person name="Jenkins J.W."/>
            <person name="Blaby-Haas C.E."/>
            <person name="Helliwell K.E."/>
            <person name="Chan C."/>
            <person name="Marriage T."/>
            <person name="Bhattacharya D."/>
            <person name="Klein A.S."/>
            <person name="Badis Y."/>
            <person name="Brodie J."/>
            <person name="Cao Y."/>
            <person name="Collen J."/>
            <person name="Dittami S.M."/>
            <person name="Gachon C.M."/>
            <person name="Green B.R."/>
            <person name="Karpowicz S."/>
            <person name="Kim J.W."/>
            <person name="Kudahl U."/>
            <person name="Lin S."/>
            <person name="Michel G."/>
            <person name="Mittag M."/>
            <person name="Olson B.J."/>
            <person name="Pangilinan J."/>
            <person name="Peng Y."/>
            <person name="Qiu H."/>
            <person name="Shu S."/>
            <person name="Singer J.T."/>
            <person name="Smith A.G."/>
            <person name="Sprecher B.N."/>
            <person name="Wagner V."/>
            <person name="Wang W."/>
            <person name="Wang Z.-Y."/>
            <person name="Yan J."/>
            <person name="Yarish C."/>
            <person name="Zoeuner-Riek S."/>
            <person name="Zhuang Y."/>
            <person name="Zou Y."/>
            <person name="Lindquist E.A."/>
            <person name="Grimwood J."/>
            <person name="Barry K."/>
            <person name="Rokhsar D.S."/>
            <person name="Schmutz J."/>
            <person name="Stiller J.W."/>
            <person name="Grossman A.R."/>
            <person name="Prochnik S.E."/>
        </authorList>
    </citation>
    <scope>NUCLEOTIDE SEQUENCE [LARGE SCALE GENOMIC DNA]</scope>
    <source>
        <strain evidence="7">4086291</strain>
    </source>
</reference>
<dbReference type="GO" id="GO:0005886">
    <property type="term" value="C:plasma membrane"/>
    <property type="evidence" value="ECO:0007669"/>
    <property type="project" value="TreeGrafter"/>
</dbReference>
<dbReference type="Proteomes" id="UP000218209">
    <property type="component" value="Unassembled WGS sequence"/>
</dbReference>
<feature type="region of interest" description="Disordered" evidence="5">
    <location>
        <begin position="333"/>
        <end position="378"/>
    </location>
</feature>
<evidence type="ECO:0000256" key="6">
    <source>
        <dbReference type="SAM" id="Phobius"/>
    </source>
</evidence>
<dbReference type="GO" id="GO:0005384">
    <property type="term" value="F:manganese ion transmembrane transporter activity"/>
    <property type="evidence" value="ECO:0007669"/>
    <property type="project" value="TreeGrafter"/>
</dbReference>
<dbReference type="InterPro" id="IPR001046">
    <property type="entry name" value="NRAMP_fam"/>
</dbReference>
<dbReference type="PANTHER" id="PTHR11706:SF101">
    <property type="entry name" value="MANGANESE TRANSPORTER SMF1"/>
    <property type="match status" value="1"/>
</dbReference>
<feature type="transmembrane region" description="Helical" evidence="6">
    <location>
        <begin position="228"/>
        <end position="248"/>
    </location>
</feature>
<protein>
    <submittedName>
        <fullName evidence="7">Uncharacterized protein</fullName>
    </submittedName>
</protein>
<evidence type="ECO:0000313" key="7">
    <source>
        <dbReference type="EMBL" id="OSX68930.1"/>
    </source>
</evidence>
<dbReference type="PANTHER" id="PTHR11706">
    <property type="entry name" value="SOLUTE CARRIER PROTEIN FAMILY 11 MEMBER"/>
    <property type="match status" value="1"/>
</dbReference>
<dbReference type="PRINTS" id="PR00447">
    <property type="entry name" value="NATRESASSCMP"/>
</dbReference>
<feature type="transmembrane region" description="Helical" evidence="6">
    <location>
        <begin position="7"/>
        <end position="29"/>
    </location>
</feature>
<feature type="transmembrane region" description="Helical" evidence="6">
    <location>
        <begin position="255"/>
        <end position="274"/>
    </location>
</feature>
<dbReference type="OrthoDB" id="409173at2759"/>
<feature type="transmembrane region" description="Helical" evidence="6">
    <location>
        <begin position="197"/>
        <end position="216"/>
    </location>
</feature>
<feature type="transmembrane region" description="Helical" evidence="6">
    <location>
        <begin position="90"/>
        <end position="116"/>
    </location>
</feature>
<feature type="transmembrane region" description="Helical" evidence="6">
    <location>
        <begin position="294"/>
        <end position="316"/>
    </location>
</feature>
<name>A0A1X6NK66_PORUM</name>
<dbReference type="EMBL" id="KV919948">
    <property type="protein sequence ID" value="OSX68930.1"/>
    <property type="molecule type" value="Genomic_DNA"/>
</dbReference>
<evidence type="ECO:0000256" key="4">
    <source>
        <dbReference type="ARBA" id="ARBA00023136"/>
    </source>
</evidence>
<keyword evidence="8" id="KW-1185">Reference proteome</keyword>
<evidence type="ECO:0000256" key="3">
    <source>
        <dbReference type="ARBA" id="ARBA00022989"/>
    </source>
</evidence>
<evidence type="ECO:0000256" key="5">
    <source>
        <dbReference type="SAM" id="MobiDB-lite"/>
    </source>
</evidence>
<comment type="subcellular location">
    <subcellularLocation>
        <location evidence="1">Membrane</location>
        <topology evidence="1">Multi-pass membrane protein</topology>
    </subcellularLocation>
</comment>
<accession>A0A1X6NK66</accession>
<evidence type="ECO:0000256" key="2">
    <source>
        <dbReference type="ARBA" id="ARBA00022692"/>
    </source>
</evidence>
<organism evidence="7 8">
    <name type="scientific">Porphyra umbilicalis</name>
    <name type="common">Purple laver</name>
    <name type="synonym">Red alga</name>
    <dbReference type="NCBI Taxonomy" id="2786"/>
    <lineage>
        <taxon>Eukaryota</taxon>
        <taxon>Rhodophyta</taxon>
        <taxon>Bangiophyceae</taxon>
        <taxon>Bangiales</taxon>
        <taxon>Bangiaceae</taxon>
        <taxon>Porphyra</taxon>
    </lineage>
</organism>
<sequence length="378" mass="38623">MGTGLRVVEVATFILLALISVCFVVEVGLARPDWGAAAVGAFLPTLPRGGLLVATAIVGATVMPHNLYLQSALVIERLPINASRPFIRAELAYALIDTTIALCGALLINASVLLIAAVRFHGAGIVVTTLQQAYHLLASADAVTILGVPLASTLFGVALIASGQSSTLGGTLAGQYIMSGFLGLDGPPVIRRLATRCLALLPSIFVIGAAGDAGVYNLLLGCQVVLSLQLPFAVVPLLRAVSCPLIMGDAASPRWLVWAGWTAAVLIIGLNVAFVGEAVIGVLASKSTPFGLRLAVGLVGVPVLAGMLGFLGWMAVRRDTDVHTRYARASSVDASAPMPVGTDEEDDLGDEPPPPRGGFAPATGPSSPKGGVSVDGAV</sequence>
<feature type="transmembrane region" description="Helical" evidence="6">
    <location>
        <begin position="136"/>
        <end position="161"/>
    </location>
</feature>
<dbReference type="GO" id="GO:0034755">
    <property type="term" value="P:iron ion transmembrane transport"/>
    <property type="evidence" value="ECO:0007669"/>
    <property type="project" value="TreeGrafter"/>
</dbReference>
<evidence type="ECO:0000256" key="1">
    <source>
        <dbReference type="ARBA" id="ARBA00004141"/>
    </source>
</evidence>
<proteinExistence type="predicted"/>
<keyword evidence="2 6" id="KW-0812">Transmembrane</keyword>
<evidence type="ECO:0000313" key="8">
    <source>
        <dbReference type="Proteomes" id="UP000218209"/>
    </source>
</evidence>
<gene>
    <name evidence="7" type="ORF">BU14_2079s0001</name>
</gene>
<keyword evidence="3 6" id="KW-1133">Transmembrane helix</keyword>
<dbReference type="Pfam" id="PF01566">
    <property type="entry name" value="Nramp"/>
    <property type="match status" value="1"/>
</dbReference>